<accession>A0A251WXA6</accession>
<dbReference type="InterPro" id="IPR037150">
    <property type="entry name" value="H-NS_C_dom_sf"/>
</dbReference>
<dbReference type="GO" id="GO:0005829">
    <property type="term" value="C:cytosol"/>
    <property type="evidence" value="ECO:0007669"/>
    <property type="project" value="TreeGrafter"/>
</dbReference>
<dbReference type="OrthoDB" id="5297879at2"/>
<evidence type="ECO:0000256" key="3">
    <source>
        <dbReference type="ARBA" id="ARBA00022490"/>
    </source>
</evidence>
<organism evidence="7 8">
    <name type="scientific">Marivivens niveibacter</name>
    <dbReference type="NCBI Taxonomy" id="1930667"/>
    <lineage>
        <taxon>Bacteria</taxon>
        <taxon>Pseudomonadati</taxon>
        <taxon>Pseudomonadota</taxon>
        <taxon>Alphaproteobacteria</taxon>
        <taxon>Rhodobacterales</taxon>
        <taxon>Paracoccaceae</taxon>
        <taxon>Marivivens group</taxon>
        <taxon>Marivivens</taxon>
    </lineage>
</organism>
<gene>
    <name evidence="7" type="ORF">BVC71_09685</name>
</gene>
<keyword evidence="8" id="KW-1185">Reference proteome</keyword>
<dbReference type="PANTHER" id="PTHR38097">
    <property type="match status" value="1"/>
</dbReference>
<keyword evidence="3" id="KW-0963">Cytoplasm</keyword>
<dbReference type="GO" id="GO:0003680">
    <property type="term" value="F:minor groove of adenine-thymine-rich DNA binding"/>
    <property type="evidence" value="ECO:0007669"/>
    <property type="project" value="TreeGrafter"/>
</dbReference>
<evidence type="ECO:0000313" key="8">
    <source>
        <dbReference type="Proteomes" id="UP000194664"/>
    </source>
</evidence>
<dbReference type="Gene3D" id="4.10.430.10">
    <property type="entry name" value="Histone-like protein H-NS, C-terminal domain"/>
    <property type="match status" value="1"/>
</dbReference>
<sequence>MSFDLESMSRKELEQLRADVDKALSRVGARELKAAREAAAKAAAEFGFSLEELAGGAKAPKAKAAAKYRNPADATQTWSGRGRKPQWIKDAEAAGTDIESFAI</sequence>
<dbReference type="AlphaFoldDB" id="A0A251WXA6"/>
<dbReference type="Pfam" id="PF00816">
    <property type="entry name" value="Histone_HNS"/>
    <property type="match status" value="1"/>
</dbReference>
<comment type="caution">
    <text evidence="7">The sequence shown here is derived from an EMBL/GenBank/DDBJ whole genome shotgun (WGS) entry which is preliminary data.</text>
</comment>
<proteinExistence type="inferred from homology"/>
<comment type="similarity">
    <text evidence="2">Belongs to the histone-like protein H-NS family.</text>
</comment>
<dbReference type="InterPro" id="IPR027444">
    <property type="entry name" value="H-NS_C_dom"/>
</dbReference>
<dbReference type="PANTHER" id="PTHR38097:SF2">
    <property type="entry name" value="DNA-BINDING PROTEIN STPA"/>
    <property type="match status" value="1"/>
</dbReference>
<dbReference type="GO" id="GO:0032993">
    <property type="term" value="C:protein-DNA complex"/>
    <property type="evidence" value="ECO:0007669"/>
    <property type="project" value="TreeGrafter"/>
</dbReference>
<name>A0A251WXA6_9RHOB</name>
<protein>
    <recommendedName>
        <fullName evidence="6">DNA-binding protein H-NS-like C-terminal domain-containing protein</fullName>
    </recommendedName>
</protein>
<feature type="domain" description="DNA-binding protein H-NS-like C-terminal" evidence="6">
    <location>
        <begin position="58"/>
        <end position="103"/>
    </location>
</feature>
<dbReference type="GO" id="GO:0003681">
    <property type="term" value="F:bent DNA binding"/>
    <property type="evidence" value="ECO:0007669"/>
    <property type="project" value="TreeGrafter"/>
</dbReference>
<dbReference type="SUPFAM" id="SSF81273">
    <property type="entry name" value="H-NS histone-like proteins"/>
    <property type="match status" value="1"/>
</dbReference>
<evidence type="ECO:0000256" key="1">
    <source>
        <dbReference type="ARBA" id="ARBA00004453"/>
    </source>
</evidence>
<dbReference type="Proteomes" id="UP000194664">
    <property type="component" value="Unassembled WGS sequence"/>
</dbReference>
<evidence type="ECO:0000256" key="5">
    <source>
        <dbReference type="SAM" id="MobiDB-lite"/>
    </source>
</evidence>
<feature type="region of interest" description="Disordered" evidence="5">
    <location>
        <begin position="68"/>
        <end position="103"/>
    </location>
</feature>
<evidence type="ECO:0000259" key="6">
    <source>
        <dbReference type="SMART" id="SM00528"/>
    </source>
</evidence>
<dbReference type="RefSeq" id="WP_086451820.1">
    <property type="nucleotide sequence ID" value="NZ_MSPP01000003.1"/>
</dbReference>
<evidence type="ECO:0000313" key="7">
    <source>
        <dbReference type="EMBL" id="OUD08976.1"/>
    </source>
</evidence>
<evidence type="ECO:0000256" key="2">
    <source>
        <dbReference type="ARBA" id="ARBA00010610"/>
    </source>
</evidence>
<keyword evidence="4" id="KW-0238">DNA-binding</keyword>
<comment type="subcellular location">
    <subcellularLocation>
        <location evidence="1">Cytoplasm</location>
        <location evidence="1">Nucleoid</location>
    </subcellularLocation>
</comment>
<dbReference type="GO" id="GO:0000976">
    <property type="term" value="F:transcription cis-regulatory region binding"/>
    <property type="evidence" value="ECO:0007669"/>
    <property type="project" value="TreeGrafter"/>
</dbReference>
<evidence type="ECO:0000256" key="4">
    <source>
        <dbReference type="ARBA" id="ARBA00023125"/>
    </source>
</evidence>
<dbReference type="SMART" id="SM00528">
    <property type="entry name" value="HNS"/>
    <property type="match status" value="1"/>
</dbReference>
<dbReference type="GO" id="GO:0001217">
    <property type="term" value="F:DNA-binding transcription repressor activity"/>
    <property type="evidence" value="ECO:0007669"/>
    <property type="project" value="TreeGrafter"/>
</dbReference>
<reference evidence="7 8" key="1">
    <citation type="submission" date="2016-12" db="EMBL/GenBank/DDBJ databases">
        <title>The draft genome sequence of HSLHS2.</title>
        <authorList>
            <person name="Hu D."/>
            <person name="Wang L."/>
            <person name="Shao Z."/>
        </authorList>
    </citation>
    <scope>NUCLEOTIDE SEQUENCE [LARGE SCALE GENOMIC DNA]</scope>
    <source>
        <strain evidence="7">MCCC 1A06712</strain>
    </source>
</reference>
<dbReference type="EMBL" id="MSPP01000003">
    <property type="protein sequence ID" value="OUD08976.1"/>
    <property type="molecule type" value="Genomic_DNA"/>
</dbReference>
<dbReference type="GO" id="GO:0009295">
    <property type="term" value="C:nucleoid"/>
    <property type="evidence" value="ECO:0007669"/>
    <property type="project" value="UniProtKB-SubCell"/>
</dbReference>